<evidence type="ECO:0000259" key="2">
    <source>
        <dbReference type="PROSITE" id="PS50157"/>
    </source>
</evidence>
<dbReference type="Gene3D" id="3.30.420.10">
    <property type="entry name" value="Ribonuclease H-like superfamily/Ribonuclease H"/>
    <property type="match status" value="1"/>
</dbReference>
<accession>A0A9P1M199</accession>
<dbReference type="EMBL" id="CAMXCT020006667">
    <property type="protein sequence ID" value="CAL1171352.1"/>
    <property type="molecule type" value="Genomic_DNA"/>
</dbReference>
<reference evidence="3" key="1">
    <citation type="submission" date="2022-10" db="EMBL/GenBank/DDBJ databases">
        <authorList>
            <person name="Chen Y."/>
            <person name="Dougan E. K."/>
            <person name="Chan C."/>
            <person name="Rhodes N."/>
            <person name="Thang M."/>
        </authorList>
    </citation>
    <scope>NUCLEOTIDE SEQUENCE</scope>
</reference>
<comment type="caution">
    <text evidence="3">The sequence shown here is derived from an EMBL/GenBank/DDBJ whole genome shotgun (WGS) entry which is preliminary data.</text>
</comment>
<dbReference type="EMBL" id="CAMXCT030006667">
    <property type="protein sequence ID" value="CAL4805289.1"/>
    <property type="molecule type" value="Genomic_DNA"/>
</dbReference>
<dbReference type="InterPro" id="IPR013087">
    <property type="entry name" value="Znf_C2H2_type"/>
</dbReference>
<dbReference type="EMBL" id="CAMXCT010006667">
    <property type="protein sequence ID" value="CAI4017977.1"/>
    <property type="molecule type" value="Genomic_DNA"/>
</dbReference>
<dbReference type="GO" id="GO:0003676">
    <property type="term" value="F:nucleic acid binding"/>
    <property type="evidence" value="ECO:0007669"/>
    <property type="project" value="InterPro"/>
</dbReference>
<evidence type="ECO:0000256" key="1">
    <source>
        <dbReference type="PROSITE-ProRule" id="PRU00042"/>
    </source>
</evidence>
<evidence type="ECO:0000313" key="3">
    <source>
        <dbReference type="EMBL" id="CAI4017977.1"/>
    </source>
</evidence>
<dbReference type="SUPFAM" id="SSF53098">
    <property type="entry name" value="Ribonuclease H-like"/>
    <property type="match status" value="1"/>
</dbReference>
<gene>
    <name evidence="3" type="ORF">C1SCF055_LOCUS42581</name>
</gene>
<dbReference type="PROSITE" id="PS50157">
    <property type="entry name" value="ZINC_FINGER_C2H2_2"/>
    <property type="match status" value="1"/>
</dbReference>
<feature type="domain" description="C2H2-type" evidence="2">
    <location>
        <begin position="1279"/>
        <end position="1307"/>
    </location>
</feature>
<dbReference type="PROSITE" id="PS00028">
    <property type="entry name" value="ZINC_FINGER_C2H2_1"/>
    <property type="match status" value="1"/>
</dbReference>
<name>A0A9P1M199_9DINO</name>
<dbReference type="InterPro" id="IPR036691">
    <property type="entry name" value="Endo/exonu/phosph_ase_sf"/>
</dbReference>
<protein>
    <recommendedName>
        <fullName evidence="2">C2H2-type domain-containing protein</fullName>
    </recommendedName>
</protein>
<evidence type="ECO:0000313" key="4">
    <source>
        <dbReference type="EMBL" id="CAL4805289.1"/>
    </source>
</evidence>
<keyword evidence="1" id="KW-0479">Metal-binding</keyword>
<dbReference type="InterPro" id="IPR036397">
    <property type="entry name" value="RNaseH_sf"/>
</dbReference>
<proteinExistence type="predicted"/>
<keyword evidence="1" id="KW-0863">Zinc-finger</keyword>
<reference evidence="4 5" key="2">
    <citation type="submission" date="2024-05" db="EMBL/GenBank/DDBJ databases">
        <authorList>
            <person name="Chen Y."/>
            <person name="Shah S."/>
            <person name="Dougan E. K."/>
            <person name="Thang M."/>
            <person name="Chan C."/>
        </authorList>
    </citation>
    <scope>NUCLEOTIDE SEQUENCE [LARGE SCALE GENOMIC DNA]</scope>
</reference>
<dbReference type="SUPFAM" id="SSF56219">
    <property type="entry name" value="DNase I-like"/>
    <property type="match status" value="1"/>
</dbReference>
<dbReference type="GO" id="GO:0008270">
    <property type="term" value="F:zinc ion binding"/>
    <property type="evidence" value="ECO:0007669"/>
    <property type="project" value="UniProtKB-KW"/>
</dbReference>
<sequence length="1457" mass="163755">MDSPKYYCVMLDHETDVEQLGFMSLIKHPANPQADNYWIQAKHGEVIIPEGTTFPVRHGYSFELTAFRREDPWEEGTSLIQMQFTKIRKSIVGIHRDLQAQRPIQENIASVPSHLDATSRAPLATQPNKTPVLLNLEAVIPDERTHADSQLDDTLPQMLWFSDEAWMLRMQRCPPCQLRPLPDGLRMPDVCYWPLIHPVPPDSDSTSPLTLYLDGSANGTHAAWSVIATLQVTQMDQVTEAFIGCLYGVVHIAPEHPAWAGAQSMDNIAAELSALAFAQQVAIRWPHNHSICIRPDLSLSRLVATATTVCKSNTLLSQICRAQGYWLAPTTHIKEIRGHKGFAWNELADAVAKWTLHNAPEEALDEFAALHDFATHQHDVAWTWMQTTHESVAACYPPLIEQQILQITQSDLKLGVKPIEHCEDADPGTLAMPWTMKATSANVLAVDIRSVKGTPSRRNSHRTIRLDQHWHKLQTHVIGVQEARTPSGQYQSMHYKILASGATATKTPLYGCELWLHRTLPLAKTTDGTSLTLGEAKLVVHYADPRRLIVKAQIEAICCTFIVLHAPCQTNPTPGQPTPGERAQAWWDESSRILTKCGTQGLCWLFVDANAPLADTATDLIGPLGAEPTNAAGEALTEFLQAHRLAAPCTFDQYHVGQTQTWTHATGKRSRKDYIFIPEHMLPCVTSSHVDVSHDTTFAHEDHIPVTLICSGWHTPAHPPPRYTWDEEKLLDPACCDAFQAALLTLPIPKWRVAVDDHAAIFEKQVLDLSQQFFAKRSAKERKISLEEDTHALIAFKRQALDYGRKNGVIHDQCFRAELKQVEKDVAKLVRRDTQKHYDQVLAKLDAAGEMSNHRLVYRMLHRLGRKKGGTPPGPRPLPMLRKSDGTHAQSYNEQQMMWMEQFCAIEAGLPITWNELLRRNEAAKETMPAHQFEPAVFPTAWDIQAGIASLKRDKVPGPNNLPPAVMKAGGETMARRCHEGRRGNHGTAFLAAMAKLGLPIDQVLAMASSAEKEVATEGLSNHLQRVLHDMLTNTHFTIQGLQDPCLTTRGTRPGDPVADVLFNLCMSKLLTDFHAMMAATDTLPWLGHADWVADFTEAEPLPSVKAHEWDKWANQLRGPIALLMKGVLATARKFNHTTDHLFAWCGILPLAQQVHAHRLRFAQRLFQRCPPITWRLMQADDTIGSWPQLLSDSFQWMRRHYDKPQILPSTNDLHAWIAHVQLDPYWKGRVKKTARLAFHYNAAQAEHMVWQHNFEATLEAAGATLPTNPTITPGPERWMCDLCNKVFQSTRALAMHASREHGYRKKVRYFAVGDTCPACCQLFHTRNRLAIHLEKNTKCYDVVQACWPPMPQAQVDLLDAEDKQTESQLRRAGWWASKAFDPAVQTAGPRLPPLHDPACEILYNKTLCRRPPDEVAYHNLQGHRVEADPTKHQGLWWHNSDLPSFILQSPQGVDSG</sequence>
<keyword evidence="1" id="KW-0862">Zinc</keyword>
<dbReference type="Gene3D" id="3.30.160.60">
    <property type="entry name" value="Classic Zinc Finger"/>
    <property type="match status" value="1"/>
</dbReference>
<dbReference type="Gene3D" id="3.60.10.10">
    <property type="entry name" value="Endonuclease/exonuclease/phosphatase"/>
    <property type="match status" value="1"/>
</dbReference>
<dbReference type="Proteomes" id="UP001152797">
    <property type="component" value="Unassembled WGS sequence"/>
</dbReference>
<evidence type="ECO:0000313" key="5">
    <source>
        <dbReference type="Proteomes" id="UP001152797"/>
    </source>
</evidence>
<organism evidence="3">
    <name type="scientific">Cladocopium goreaui</name>
    <dbReference type="NCBI Taxonomy" id="2562237"/>
    <lineage>
        <taxon>Eukaryota</taxon>
        <taxon>Sar</taxon>
        <taxon>Alveolata</taxon>
        <taxon>Dinophyceae</taxon>
        <taxon>Suessiales</taxon>
        <taxon>Symbiodiniaceae</taxon>
        <taxon>Cladocopium</taxon>
    </lineage>
</organism>
<dbReference type="InterPro" id="IPR012337">
    <property type="entry name" value="RNaseH-like_sf"/>
</dbReference>
<keyword evidence="5" id="KW-1185">Reference proteome</keyword>